<evidence type="ECO:0000313" key="7">
    <source>
        <dbReference type="EMBL" id="MCW6533592.1"/>
    </source>
</evidence>
<dbReference type="InterPro" id="IPR051692">
    <property type="entry name" value="OMP-like"/>
</dbReference>
<dbReference type="InterPro" id="IPR011250">
    <property type="entry name" value="OMP/PagP_B-barrel"/>
</dbReference>
<dbReference type="PANTHER" id="PTHR34001">
    <property type="entry name" value="BLL7405 PROTEIN"/>
    <property type="match status" value="1"/>
</dbReference>
<dbReference type="Gene3D" id="2.40.160.20">
    <property type="match status" value="1"/>
</dbReference>
<comment type="subcellular location">
    <subcellularLocation>
        <location evidence="1">Membrane</location>
    </subcellularLocation>
</comment>
<dbReference type="GO" id="GO:0016020">
    <property type="term" value="C:membrane"/>
    <property type="evidence" value="ECO:0007669"/>
    <property type="project" value="UniProtKB-SubCell"/>
</dbReference>
<feature type="chain" id="PRO_5041203329" evidence="5">
    <location>
        <begin position="23"/>
        <end position="201"/>
    </location>
</feature>
<comment type="caution">
    <text evidence="7">The sequence shown here is derived from an EMBL/GenBank/DDBJ whole genome shotgun (WGS) entry which is preliminary data.</text>
</comment>
<dbReference type="AlphaFoldDB" id="A0AA41Z669"/>
<keyword evidence="8" id="KW-1185">Reference proteome</keyword>
<comment type="similarity">
    <text evidence="4">Belongs to the Omp25/RopB family.</text>
</comment>
<keyword evidence="2 5" id="KW-0732">Signal</keyword>
<feature type="signal peptide" evidence="5">
    <location>
        <begin position="1"/>
        <end position="22"/>
    </location>
</feature>
<protein>
    <submittedName>
        <fullName evidence="7">Outer membrane beta-barrel protein</fullName>
    </submittedName>
</protein>
<dbReference type="PANTHER" id="PTHR34001:SF3">
    <property type="entry name" value="BLL7405 PROTEIN"/>
    <property type="match status" value="1"/>
</dbReference>
<organism evidence="7 8">
    <name type="scientific">Sphingomonas lycopersici</name>
    <dbReference type="NCBI Taxonomy" id="2951807"/>
    <lineage>
        <taxon>Bacteria</taxon>
        <taxon>Pseudomonadati</taxon>
        <taxon>Pseudomonadota</taxon>
        <taxon>Alphaproteobacteria</taxon>
        <taxon>Sphingomonadales</taxon>
        <taxon>Sphingomonadaceae</taxon>
        <taxon>Sphingomonas</taxon>
    </lineage>
</organism>
<sequence>MRTILAGTALLAGVLAAAPAMAQNFNGPYVGVQGGWSEEIARNPRTDLGVVPLDATRDSATLGVFAGYDYQYSDKIVVGAEGSFNFNTKGNLRSSTAASDVTIDPKYSFDITARAGYLVTPKTLVYVRGGYANERFRTTIAQAAGSASAAQNRDGWLVGAGVERIIIPHVSGRVEYRYTDFSKDGGQFDRHQVLAGVAYRF</sequence>
<dbReference type="RefSeq" id="WP_265267610.1">
    <property type="nucleotide sequence ID" value="NZ_JANFAV010000001.1"/>
</dbReference>
<dbReference type="SUPFAM" id="SSF56925">
    <property type="entry name" value="OMPA-like"/>
    <property type="match status" value="1"/>
</dbReference>
<evidence type="ECO:0000259" key="6">
    <source>
        <dbReference type="Pfam" id="PF13505"/>
    </source>
</evidence>
<feature type="domain" description="Outer membrane protein beta-barrel" evidence="6">
    <location>
        <begin position="9"/>
        <end position="201"/>
    </location>
</feature>
<dbReference type="EMBL" id="JANFAV010000001">
    <property type="protein sequence ID" value="MCW6533592.1"/>
    <property type="molecule type" value="Genomic_DNA"/>
</dbReference>
<evidence type="ECO:0000256" key="4">
    <source>
        <dbReference type="ARBA" id="ARBA00038306"/>
    </source>
</evidence>
<keyword evidence="3" id="KW-0472">Membrane</keyword>
<evidence type="ECO:0000256" key="1">
    <source>
        <dbReference type="ARBA" id="ARBA00004370"/>
    </source>
</evidence>
<proteinExistence type="inferred from homology"/>
<accession>A0AA41Z669</accession>
<evidence type="ECO:0000256" key="5">
    <source>
        <dbReference type="SAM" id="SignalP"/>
    </source>
</evidence>
<reference evidence="7" key="1">
    <citation type="submission" date="2022-06" db="EMBL/GenBank/DDBJ databases">
        <title>Sphingomonas sp. nov. isolated from rhizosphere soil of tomato.</title>
        <authorList>
            <person name="Dong H."/>
            <person name="Gao R."/>
        </authorList>
    </citation>
    <scope>NUCLEOTIDE SEQUENCE</scope>
    <source>
        <strain evidence="7">MMSM24</strain>
    </source>
</reference>
<dbReference type="InterPro" id="IPR027385">
    <property type="entry name" value="Beta-barrel_OMP"/>
</dbReference>
<dbReference type="Pfam" id="PF13505">
    <property type="entry name" value="OMP_b-brl"/>
    <property type="match status" value="1"/>
</dbReference>
<evidence type="ECO:0000256" key="2">
    <source>
        <dbReference type="ARBA" id="ARBA00022729"/>
    </source>
</evidence>
<gene>
    <name evidence="7" type="ORF">NEE01_02200</name>
</gene>
<evidence type="ECO:0000313" key="8">
    <source>
        <dbReference type="Proteomes" id="UP001165565"/>
    </source>
</evidence>
<evidence type="ECO:0000256" key="3">
    <source>
        <dbReference type="ARBA" id="ARBA00023136"/>
    </source>
</evidence>
<dbReference type="Proteomes" id="UP001165565">
    <property type="component" value="Unassembled WGS sequence"/>
</dbReference>
<name>A0AA41Z669_9SPHN</name>